<evidence type="ECO:0000256" key="1">
    <source>
        <dbReference type="SAM" id="Phobius"/>
    </source>
</evidence>
<protein>
    <submittedName>
        <fullName evidence="2">Uncharacterized protein</fullName>
    </submittedName>
</protein>
<name>A0A9X2BMC3_9FLAO</name>
<evidence type="ECO:0000313" key="2">
    <source>
        <dbReference type="EMBL" id="MCK8143439.1"/>
    </source>
</evidence>
<organism evidence="2 3">
    <name type="scientific">Flavobacterium pygoscelis</name>
    <dbReference type="NCBI Taxonomy" id="2893176"/>
    <lineage>
        <taxon>Bacteria</taxon>
        <taxon>Pseudomonadati</taxon>
        <taxon>Bacteroidota</taxon>
        <taxon>Flavobacteriia</taxon>
        <taxon>Flavobacteriales</taxon>
        <taxon>Flavobacteriaceae</taxon>
        <taxon>Flavobacterium</taxon>
    </lineage>
</organism>
<feature type="transmembrane region" description="Helical" evidence="1">
    <location>
        <begin position="12"/>
        <end position="30"/>
    </location>
</feature>
<accession>A0A9X2BMC3</accession>
<feature type="transmembrane region" description="Helical" evidence="1">
    <location>
        <begin position="192"/>
        <end position="213"/>
    </location>
</feature>
<dbReference type="Proteomes" id="UP001139260">
    <property type="component" value="Unassembled WGS sequence"/>
</dbReference>
<dbReference type="AlphaFoldDB" id="A0A9X2BMC3"/>
<comment type="caution">
    <text evidence="2">The sequence shown here is derived from an EMBL/GenBank/DDBJ whole genome shotgun (WGS) entry which is preliminary data.</text>
</comment>
<proteinExistence type="predicted"/>
<gene>
    <name evidence="2" type="ORF">MW871_16225</name>
</gene>
<dbReference type="EMBL" id="JALNUB010000035">
    <property type="protein sequence ID" value="MCK8143439.1"/>
    <property type="molecule type" value="Genomic_DNA"/>
</dbReference>
<keyword evidence="1" id="KW-0472">Membrane</keyword>
<feature type="transmembrane region" description="Helical" evidence="1">
    <location>
        <begin position="157"/>
        <end position="180"/>
    </location>
</feature>
<feature type="transmembrane region" description="Helical" evidence="1">
    <location>
        <begin position="36"/>
        <end position="58"/>
    </location>
</feature>
<evidence type="ECO:0000313" key="3">
    <source>
        <dbReference type="Proteomes" id="UP001139260"/>
    </source>
</evidence>
<keyword evidence="1" id="KW-1133">Transmembrane helix</keyword>
<keyword evidence="3" id="KW-1185">Reference proteome</keyword>
<sequence>MNRQKRRIITQIYISILFLLFSTYGGYSLINDKFQILSTQYTIIISLTIFIFSTYLLLKAYLDLSELSSNTSKFSLGSKKEKNQDSNESSLDFLMNIIDSFPELKKEFMTKMVENCKDLFTQEFPKSLSSSIYLNELSEIDTNIKRQIKRLVYNSNLNLIIGILINSVGIIILFFSIYNLNDYSKSNIIPYFLPRISIVVFMQIFAFFFLKLYKECLNDIKFFENEITNLNFKITALKIALDQNEKEIINQLILNYSKVDRNSTFKKAIENKNNESGESQNESLQYLTKVLDKVIELIPKK</sequence>
<reference evidence="2" key="1">
    <citation type="submission" date="2022-04" db="EMBL/GenBank/DDBJ databases">
        <title>Flavobacterium pygoscelis sp. nov. isolated from Chinstrap chick (Pygoscelis antarcticus).</title>
        <authorList>
            <person name="Irgang R."/>
            <person name="Poblete-Morales M."/>
            <person name="Avendano-Herrera R."/>
        </authorList>
    </citation>
    <scope>NUCLEOTIDE SEQUENCE</scope>
    <source>
        <strain evidence="2">I-SCBP12n</strain>
    </source>
</reference>
<keyword evidence="1" id="KW-0812">Transmembrane</keyword>
<dbReference type="RefSeq" id="WP_248429431.1">
    <property type="nucleotide sequence ID" value="NZ_JALNUB010000035.1"/>
</dbReference>